<evidence type="ECO:0000256" key="5">
    <source>
        <dbReference type="PROSITE-ProRule" id="PRU00023"/>
    </source>
</evidence>
<evidence type="ECO:0008006" key="9">
    <source>
        <dbReference type="Google" id="ProtNLM"/>
    </source>
</evidence>
<evidence type="ECO:0000256" key="2">
    <source>
        <dbReference type="ARBA" id="ARBA00022614"/>
    </source>
</evidence>
<evidence type="ECO:0000313" key="8">
    <source>
        <dbReference type="Proteomes" id="UP000829354"/>
    </source>
</evidence>
<comment type="subcellular location">
    <subcellularLocation>
        <location evidence="1">Nucleus</location>
    </subcellularLocation>
</comment>
<gene>
    <name evidence="7" type="ORF">L5515_001764</name>
</gene>
<organism evidence="7 8">
    <name type="scientific">Caenorhabditis briggsae</name>
    <dbReference type="NCBI Taxonomy" id="6238"/>
    <lineage>
        <taxon>Eukaryota</taxon>
        <taxon>Metazoa</taxon>
        <taxon>Ecdysozoa</taxon>
        <taxon>Nematoda</taxon>
        <taxon>Chromadorea</taxon>
        <taxon>Rhabditida</taxon>
        <taxon>Rhabditina</taxon>
        <taxon>Rhabditomorpha</taxon>
        <taxon>Rhabditoidea</taxon>
        <taxon>Rhabditidae</taxon>
        <taxon>Peloderinae</taxon>
        <taxon>Caenorhabditis</taxon>
    </lineage>
</organism>
<dbReference type="Pfam" id="PF12796">
    <property type="entry name" value="Ank_2"/>
    <property type="match status" value="1"/>
</dbReference>
<dbReference type="PROSITE" id="PS50088">
    <property type="entry name" value="ANK_REPEAT"/>
    <property type="match status" value="3"/>
</dbReference>
<dbReference type="SUPFAM" id="SSF52047">
    <property type="entry name" value="RNI-like"/>
    <property type="match status" value="1"/>
</dbReference>
<sequence length="1192" mass="136167">MSRKIKEAKKYLRNGKFTDAVDKFNEAGHELYDAGESDQAIEVLEEGAKIAREYKVLLEGSLCERKLSEIHAALGNRESSLQHLTAFRNLATQSGCRSQEQISHHVYAWCLQQLYTNGVAGKGDIERAIEMTKKSRELVGTYKKLFKPGDPGGPHHIRLAQLFTLEAQLENQLGNNEKALHLLDKTDRLLRPNDKSTRFEMLRTKCSIVPVSRRVDIAELMDDDAPEDKKAQILCELSHQYILANRLEKGYKSLAQAYIFHEKQLSPTEKEDTTKRLCIIYRLVKYSRILKNTKLEPKLSMCELHEAVGDLYDQYFRTLMDKEKKEYRQYIRDNILRNYEKMLECKRNDEDELRAFLGMALVYEDLDEHAKSKNMFEKRLDLLKKTGAAAEKILDTKVSIFGCMCKLKSFGLEKVFDDLSKEVEEFDITKRELYDTWANYLLDNGDDEKSQKWRKAADEIPDTLIKDEDDETDILYGRLPDEEILERCREENELLKLDNLTEHQKHKTNDKGETILHQAAQKSDNEGVVEKLCRMGCKVDARDFGGWTPLSEAVAHDHLENVRVLIRYGADVNARSAESFISEESQSSSDDLNHSKLTPLMEACTNGFIDIAMLLIDNKARVDLKDSAGWTAYQHLRRYVNENGGNERMMKFCEYLKNRTSQCTDIPALTIRTTNRHEEAHSDDSPPDEIEDNIILGMAASRKRRNSNNSDNFSNSSKRVQRRSGENTRPSPQPPVPSRPFKKRSTQPSMPSYCQPKRLDHRNSSSSLNSIPRGSNSPRRSISPTATIRSAPSVYADDDDVQVVRMRKVNAIKTSPSVQRLIPSPRAQIDPKSTDMIVKCFFQLPPGNASDEIRPVKLPMRRSLSIAEVKKAVMSSVPIVSLFKIKSVFNKEDEDKCSIDELTLSQVVHKPDQREIGLVFELRAPPAHEVYEEISKNPNPEIINELKQLSTAKRLDLSSLFLNNLEMSEVAKSLSKCERPQNSYLNISFCGVSQEDEANFQDLIDECGILKISNSYSKSGFSRIFERTKNKLEHLELFGIDFRDEGQILKILSNCSNVKSLNLSGLNVATHSYNNSLIPATITAFPNLVKLDLSFNSSWISDQNWVQMLKGLEKLEELIMNETNTNVTFETDWLPSLSSFSSRGSDLNWDSIFEMLSISEQISRIDVRFSTCPPILPQELRIGNHRITEILY</sequence>
<dbReference type="InterPro" id="IPR011990">
    <property type="entry name" value="TPR-like_helical_dom_sf"/>
</dbReference>
<dbReference type="InterPro" id="IPR032675">
    <property type="entry name" value="LRR_dom_sf"/>
</dbReference>
<keyword evidence="5" id="KW-0040">ANK repeat</keyword>
<evidence type="ECO:0000256" key="3">
    <source>
        <dbReference type="ARBA" id="ARBA00022737"/>
    </source>
</evidence>
<dbReference type="Pfam" id="PF00023">
    <property type="entry name" value="Ank"/>
    <property type="match status" value="1"/>
</dbReference>
<dbReference type="SUPFAM" id="SSF48403">
    <property type="entry name" value="Ankyrin repeat"/>
    <property type="match status" value="1"/>
</dbReference>
<dbReference type="SUPFAM" id="SSF48452">
    <property type="entry name" value="TPR-like"/>
    <property type="match status" value="1"/>
</dbReference>
<keyword evidence="4" id="KW-0539">Nucleus</keyword>
<feature type="compositionally biased region" description="Low complexity" evidence="6">
    <location>
        <begin position="707"/>
        <end position="718"/>
    </location>
</feature>
<dbReference type="InterPro" id="IPR052311">
    <property type="entry name" value="MMS22L-TONSL_complex_comp"/>
</dbReference>
<evidence type="ECO:0000256" key="1">
    <source>
        <dbReference type="ARBA" id="ARBA00004123"/>
    </source>
</evidence>
<dbReference type="Proteomes" id="UP000829354">
    <property type="component" value="Chromosome I"/>
</dbReference>
<dbReference type="InterPro" id="IPR036770">
    <property type="entry name" value="Ankyrin_rpt-contain_sf"/>
</dbReference>
<feature type="repeat" description="ANK" evidence="5">
    <location>
        <begin position="511"/>
        <end position="544"/>
    </location>
</feature>
<proteinExistence type="predicted"/>
<accession>A0AAE9E4P0</accession>
<dbReference type="PANTHER" id="PTHR46358:SF1">
    <property type="entry name" value="TONSOKU-LIKE PROTEIN"/>
    <property type="match status" value="1"/>
</dbReference>
<name>A0AAE9E4P0_CAEBR</name>
<dbReference type="GO" id="GO:0005634">
    <property type="term" value="C:nucleus"/>
    <property type="evidence" value="ECO:0007669"/>
    <property type="project" value="UniProtKB-SubCell"/>
</dbReference>
<evidence type="ECO:0000313" key="7">
    <source>
        <dbReference type="EMBL" id="UMM13565.1"/>
    </source>
</evidence>
<feature type="repeat" description="ANK" evidence="5">
    <location>
        <begin position="545"/>
        <end position="577"/>
    </location>
</feature>
<dbReference type="Gene3D" id="1.25.40.20">
    <property type="entry name" value="Ankyrin repeat-containing domain"/>
    <property type="match status" value="1"/>
</dbReference>
<keyword evidence="3" id="KW-0677">Repeat</keyword>
<protein>
    <recommendedName>
        <fullName evidence="9">Tonsoku-like protein</fullName>
    </recommendedName>
</protein>
<dbReference type="Gene3D" id="1.25.40.10">
    <property type="entry name" value="Tetratricopeptide repeat domain"/>
    <property type="match status" value="1"/>
</dbReference>
<feature type="region of interest" description="Disordered" evidence="6">
    <location>
        <begin position="700"/>
        <end position="793"/>
    </location>
</feature>
<feature type="compositionally biased region" description="Polar residues" evidence="6">
    <location>
        <begin position="764"/>
        <end position="790"/>
    </location>
</feature>
<dbReference type="EMBL" id="CP092620">
    <property type="protein sequence ID" value="UMM13565.1"/>
    <property type="molecule type" value="Genomic_DNA"/>
</dbReference>
<evidence type="ECO:0000256" key="6">
    <source>
        <dbReference type="SAM" id="MobiDB-lite"/>
    </source>
</evidence>
<dbReference type="AlphaFoldDB" id="A0AAE9E4P0"/>
<dbReference type="PANTHER" id="PTHR46358">
    <property type="entry name" value="TONSOKU-LIKE PROTEIN"/>
    <property type="match status" value="1"/>
</dbReference>
<dbReference type="InterPro" id="IPR002110">
    <property type="entry name" value="Ankyrin_rpt"/>
</dbReference>
<evidence type="ECO:0000256" key="4">
    <source>
        <dbReference type="ARBA" id="ARBA00023242"/>
    </source>
</evidence>
<dbReference type="Gene3D" id="3.80.10.10">
    <property type="entry name" value="Ribonuclease Inhibitor"/>
    <property type="match status" value="1"/>
</dbReference>
<dbReference type="SMART" id="SM00248">
    <property type="entry name" value="ANK"/>
    <property type="match status" value="3"/>
</dbReference>
<keyword evidence="8" id="KW-1185">Reference proteome</keyword>
<dbReference type="PROSITE" id="PS50297">
    <property type="entry name" value="ANK_REP_REGION"/>
    <property type="match status" value="2"/>
</dbReference>
<feature type="repeat" description="ANK" evidence="5">
    <location>
        <begin position="595"/>
        <end position="627"/>
    </location>
</feature>
<keyword evidence="2" id="KW-0433">Leucine-rich repeat</keyword>
<reference evidence="7 8" key="1">
    <citation type="submission" date="2022-04" db="EMBL/GenBank/DDBJ databases">
        <title>Chromosome-level reference genomes for two strains of Caenorhabditis briggsae: an improved platform for comparative genomics.</title>
        <authorList>
            <person name="Stevens L."/>
            <person name="Andersen E."/>
        </authorList>
    </citation>
    <scope>NUCLEOTIDE SEQUENCE [LARGE SCALE GENOMIC DNA]</scope>
    <source>
        <strain evidence="7">VX34</strain>
        <tissue evidence="7">Whole-organism</tissue>
    </source>
</reference>